<comment type="cofactor">
    <cofactor evidence="1">
        <name>a divalent metal cation</name>
        <dbReference type="ChEBI" id="CHEBI:60240"/>
    </cofactor>
</comment>
<keyword evidence="2" id="KW-0479">Metal-binding</keyword>
<sequence>MVPYTATLDVDQTTVWHLSALLNAERQRRGTRTGTRALTCYKQAVLVLRWFRDGTAIDALARDNRISRATGYRYVDEGIDVLADQAPDLHQVLEHARTTPDDPLILDGKLFPSDRCSEPGPTGRSDLWYSGHKHRHGGNIQFLSDARGEPLWVSDVEPGSTPDITAARRHVFPLMHKATADGVVVLADPGYEGAGVGVRTPIKRPPEVDEHRWHVDDRTYNRLLRGLRCIGERAMAVLTGRWRVLRHTTMSPSKIGAIVQAALALTNIEKQTH</sequence>
<proteinExistence type="predicted"/>
<dbReference type="InterPro" id="IPR027806">
    <property type="entry name" value="HARBI1_dom"/>
</dbReference>
<dbReference type="Pfam" id="PF13359">
    <property type="entry name" value="DDE_Tnp_4"/>
    <property type="match status" value="1"/>
</dbReference>
<evidence type="ECO:0000313" key="4">
    <source>
        <dbReference type="EMBL" id="MBB6120560.1"/>
    </source>
</evidence>
<dbReference type="EMBL" id="JACHJO010000007">
    <property type="protein sequence ID" value="MBB6120560.1"/>
    <property type="molecule type" value="Genomic_DNA"/>
</dbReference>
<keyword evidence="5" id="KW-1185">Reference proteome</keyword>
<reference evidence="4 5" key="1">
    <citation type="submission" date="2020-08" db="EMBL/GenBank/DDBJ databases">
        <title>Genomic Encyclopedia of Type Strains, Phase III (KMG-III): the genomes of soil and plant-associated and newly described type strains.</title>
        <authorList>
            <person name="Whitman W."/>
        </authorList>
    </citation>
    <scope>NUCLEOTIDE SEQUENCE [LARGE SCALE GENOMIC DNA]</scope>
    <source>
        <strain evidence="4 5">CECT 8712</strain>
    </source>
</reference>
<dbReference type="Proteomes" id="UP000536604">
    <property type="component" value="Unassembled WGS sequence"/>
</dbReference>
<evidence type="ECO:0000313" key="5">
    <source>
        <dbReference type="Proteomes" id="UP000536604"/>
    </source>
</evidence>
<gene>
    <name evidence="4" type="ORF">FHS13_002517</name>
</gene>
<feature type="domain" description="DDE Tnp4" evidence="3">
    <location>
        <begin position="106"/>
        <end position="267"/>
    </location>
</feature>
<name>A0A841IQS7_9ACTN</name>
<comment type="caution">
    <text evidence="4">The sequence shown here is derived from an EMBL/GenBank/DDBJ whole genome shotgun (WGS) entry which is preliminary data.</text>
</comment>
<evidence type="ECO:0000256" key="2">
    <source>
        <dbReference type="ARBA" id="ARBA00022723"/>
    </source>
</evidence>
<evidence type="ECO:0000256" key="1">
    <source>
        <dbReference type="ARBA" id="ARBA00001968"/>
    </source>
</evidence>
<dbReference type="GO" id="GO:0046872">
    <property type="term" value="F:metal ion binding"/>
    <property type="evidence" value="ECO:0007669"/>
    <property type="project" value="UniProtKB-KW"/>
</dbReference>
<evidence type="ECO:0000259" key="3">
    <source>
        <dbReference type="Pfam" id="PF13359"/>
    </source>
</evidence>
<organism evidence="4 5">
    <name type="scientific">Nocardiopsis algeriensis</name>
    <dbReference type="NCBI Taxonomy" id="1478215"/>
    <lineage>
        <taxon>Bacteria</taxon>
        <taxon>Bacillati</taxon>
        <taxon>Actinomycetota</taxon>
        <taxon>Actinomycetes</taxon>
        <taxon>Streptosporangiales</taxon>
        <taxon>Nocardiopsidaceae</taxon>
        <taxon>Nocardiopsis</taxon>
    </lineage>
</organism>
<dbReference type="AlphaFoldDB" id="A0A841IQS7"/>
<dbReference type="RefSeq" id="WP_184291763.1">
    <property type="nucleotide sequence ID" value="NZ_JACHJO010000007.1"/>
</dbReference>
<protein>
    <recommendedName>
        <fullName evidence="3">DDE Tnp4 domain-containing protein</fullName>
    </recommendedName>
</protein>
<accession>A0A841IQS7</accession>